<feature type="transmembrane region" description="Helical" evidence="7">
    <location>
        <begin position="119"/>
        <end position="139"/>
    </location>
</feature>
<evidence type="ECO:0000256" key="4">
    <source>
        <dbReference type="ARBA" id="ARBA00022801"/>
    </source>
</evidence>
<reference evidence="9 10" key="1">
    <citation type="journal article" date="2016" name="Microbiol. Immunol.">
        <title>Complete genome sequence of Streptococcus troglodytae TKU31 isolated from the oral cavity of a chimpanzee (Pan troglodytes).</title>
        <authorList>
            <person name="Okamoto M."/>
            <person name="Naito M."/>
            <person name="Miyanohara M."/>
            <person name="Imai S."/>
            <person name="Nomura Y."/>
            <person name="Saito W."/>
            <person name="Momoi Y."/>
            <person name="Takada K."/>
            <person name="Miyabe-Nishiwaki T."/>
            <person name="Tomonaga M."/>
            <person name="Hanada N."/>
        </authorList>
    </citation>
    <scope>NUCLEOTIDE SEQUENCE [LARGE SCALE GENOMIC DNA]</scope>
    <source>
        <strain evidence="10">TKU 31</strain>
    </source>
</reference>
<keyword evidence="5 7" id="KW-1133">Transmembrane helix</keyword>
<keyword evidence="6 7" id="KW-0472">Membrane</keyword>
<accession>A0A1L7LLK1</accession>
<comment type="subcellular location">
    <subcellularLocation>
        <location evidence="1">Membrane</location>
        <topology evidence="1">Multi-pass membrane protein</topology>
    </subcellularLocation>
</comment>
<dbReference type="GO" id="GO:0004252">
    <property type="term" value="F:serine-type endopeptidase activity"/>
    <property type="evidence" value="ECO:0007669"/>
    <property type="project" value="InterPro"/>
</dbReference>
<dbReference type="Gene3D" id="1.20.1540.10">
    <property type="entry name" value="Rhomboid-like"/>
    <property type="match status" value="1"/>
</dbReference>
<sequence length="223" mass="24852">METFKKYPATSFLVLLTTLVFLTMQVVYFGQANTTLAVFNFGGMYGDLVIHNPNQLWRLVTPIFVHIGWEHFLFNSLALYFVGQLAENIWGSWRFLLLYLLSGIMGNLFTLYLTPNVVAAGASTSLFGLFAAIVVLGYFGHNPYLKQLGRSYQALIVVNLIFNLFMPDISIAGHLGGIIGGICSAFILPSFAEGKLFSLRQRLPILILYLGLAFGILYLAFNK</sequence>
<evidence type="ECO:0000256" key="2">
    <source>
        <dbReference type="ARBA" id="ARBA00009045"/>
    </source>
</evidence>
<dbReference type="PANTHER" id="PTHR43731">
    <property type="entry name" value="RHOMBOID PROTEASE"/>
    <property type="match status" value="1"/>
</dbReference>
<evidence type="ECO:0000256" key="3">
    <source>
        <dbReference type="ARBA" id="ARBA00022692"/>
    </source>
</evidence>
<dbReference type="Proteomes" id="UP000217758">
    <property type="component" value="Chromosome"/>
</dbReference>
<name>A0A1L7LLK1_9STRE</name>
<feature type="transmembrane region" description="Helical" evidence="7">
    <location>
        <begin position="56"/>
        <end position="83"/>
    </location>
</feature>
<feature type="domain" description="Peptidase S54 rhomboid" evidence="8">
    <location>
        <begin position="54"/>
        <end position="188"/>
    </location>
</feature>
<dbReference type="RefSeq" id="WP_128833799.1">
    <property type="nucleotide sequence ID" value="NZ_AP014612.1"/>
</dbReference>
<dbReference type="SUPFAM" id="SSF144091">
    <property type="entry name" value="Rhomboid-like"/>
    <property type="match status" value="1"/>
</dbReference>
<evidence type="ECO:0000256" key="7">
    <source>
        <dbReference type="SAM" id="Phobius"/>
    </source>
</evidence>
<keyword evidence="4" id="KW-0378">Hydrolase</keyword>
<evidence type="ECO:0000313" key="10">
    <source>
        <dbReference type="Proteomes" id="UP000217758"/>
    </source>
</evidence>
<dbReference type="PANTHER" id="PTHR43731:SF14">
    <property type="entry name" value="PRESENILIN-ASSOCIATED RHOMBOID-LIKE PROTEIN, MITOCHONDRIAL"/>
    <property type="match status" value="1"/>
</dbReference>
<organism evidence="9 10">
    <name type="scientific">Streptococcus troglodytae</name>
    <dbReference type="NCBI Taxonomy" id="1111760"/>
    <lineage>
        <taxon>Bacteria</taxon>
        <taxon>Bacillati</taxon>
        <taxon>Bacillota</taxon>
        <taxon>Bacilli</taxon>
        <taxon>Lactobacillales</taxon>
        <taxon>Streptococcaceae</taxon>
        <taxon>Streptococcus</taxon>
    </lineage>
</organism>
<evidence type="ECO:0000313" key="9">
    <source>
        <dbReference type="EMBL" id="BAQ25046.1"/>
    </source>
</evidence>
<dbReference type="KEGG" id="strg:SRT_17850"/>
<proteinExistence type="inferred from homology"/>
<keyword evidence="3 7" id="KW-0812">Transmembrane</keyword>
<feature type="transmembrane region" description="Helical" evidence="7">
    <location>
        <begin position="203"/>
        <end position="221"/>
    </location>
</feature>
<evidence type="ECO:0000256" key="1">
    <source>
        <dbReference type="ARBA" id="ARBA00004141"/>
    </source>
</evidence>
<dbReference type="InterPro" id="IPR050925">
    <property type="entry name" value="Rhomboid_protease_S54"/>
</dbReference>
<dbReference type="EMBL" id="AP014612">
    <property type="protein sequence ID" value="BAQ25046.1"/>
    <property type="molecule type" value="Genomic_DNA"/>
</dbReference>
<dbReference type="GO" id="GO:0016020">
    <property type="term" value="C:membrane"/>
    <property type="evidence" value="ECO:0007669"/>
    <property type="project" value="UniProtKB-SubCell"/>
</dbReference>
<dbReference type="InterPro" id="IPR022764">
    <property type="entry name" value="Peptidase_S54_rhomboid_dom"/>
</dbReference>
<keyword evidence="10" id="KW-1185">Reference proteome</keyword>
<evidence type="ECO:0000256" key="5">
    <source>
        <dbReference type="ARBA" id="ARBA00022989"/>
    </source>
</evidence>
<dbReference type="InterPro" id="IPR035952">
    <property type="entry name" value="Rhomboid-like_sf"/>
</dbReference>
<gene>
    <name evidence="9" type="ORF">SRT_17850</name>
</gene>
<dbReference type="AlphaFoldDB" id="A0A1L7LLK1"/>
<evidence type="ECO:0000256" key="6">
    <source>
        <dbReference type="ARBA" id="ARBA00023136"/>
    </source>
</evidence>
<feature type="transmembrane region" description="Helical" evidence="7">
    <location>
        <begin position="95"/>
        <end position="113"/>
    </location>
</feature>
<evidence type="ECO:0000259" key="8">
    <source>
        <dbReference type="Pfam" id="PF01694"/>
    </source>
</evidence>
<protein>
    <submittedName>
        <fullName evidence="9">Rhomboid family membrane protein</fullName>
    </submittedName>
</protein>
<dbReference type="Pfam" id="PF01694">
    <property type="entry name" value="Rhomboid"/>
    <property type="match status" value="1"/>
</dbReference>
<comment type="similarity">
    <text evidence="2">Belongs to the peptidase S54 family.</text>
</comment>